<dbReference type="InterPro" id="IPR011333">
    <property type="entry name" value="SKP1/BTB/POZ_sf"/>
</dbReference>
<organism evidence="1 2">
    <name type="scientific">Multifurca ochricompacta</name>
    <dbReference type="NCBI Taxonomy" id="376703"/>
    <lineage>
        <taxon>Eukaryota</taxon>
        <taxon>Fungi</taxon>
        <taxon>Dikarya</taxon>
        <taxon>Basidiomycota</taxon>
        <taxon>Agaricomycotina</taxon>
        <taxon>Agaricomycetes</taxon>
        <taxon>Russulales</taxon>
        <taxon>Russulaceae</taxon>
        <taxon>Multifurca</taxon>
    </lineage>
</organism>
<dbReference type="Proteomes" id="UP001203297">
    <property type="component" value="Unassembled WGS sequence"/>
</dbReference>
<dbReference type="AlphaFoldDB" id="A0AAD4LU51"/>
<name>A0AAD4LU51_9AGAM</name>
<evidence type="ECO:0000313" key="1">
    <source>
        <dbReference type="EMBL" id="KAI0291046.1"/>
    </source>
</evidence>
<dbReference type="Gene3D" id="3.30.710.10">
    <property type="entry name" value="Potassium Channel Kv1.1, Chain A"/>
    <property type="match status" value="1"/>
</dbReference>
<gene>
    <name evidence="1" type="ORF">B0F90DRAFT_1781305</name>
</gene>
<comment type="caution">
    <text evidence="1">The sequence shown here is derived from an EMBL/GenBank/DDBJ whole genome shotgun (WGS) entry which is preliminary data.</text>
</comment>
<dbReference type="EMBL" id="WTXG01000185">
    <property type="protein sequence ID" value="KAI0291046.1"/>
    <property type="molecule type" value="Genomic_DNA"/>
</dbReference>
<evidence type="ECO:0008006" key="3">
    <source>
        <dbReference type="Google" id="ProtNLM"/>
    </source>
</evidence>
<keyword evidence="2" id="KW-1185">Reference proteome</keyword>
<proteinExistence type="predicted"/>
<sequence length="154" mass="16433">MCRRFLCLWDILAQDRTTWRRSGVLGQGIFAISRLAHGADLVLRMQGSTELPVHRVVLSAGCAALARVLGGLGSLHDREFGFSVKLLPAPSPRNGAGPPRALAETPRLAIAGVHPFSMLVLVHYLYTDTLLAIGDSRLTRSTAEGFTDGSVGAA</sequence>
<accession>A0AAD4LU51</accession>
<evidence type="ECO:0000313" key="2">
    <source>
        <dbReference type="Proteomes" id="UP001203297"/>
    </source>
</evidence>
<reference evidence="1" key="1">
    <citation type="journal article" date="2022" name="New Phytol.">
        <title>Evolutionary transition to the ectomycorrhizal habit in the genomes of a hyperdiverse lineage of mushroom-forming fungi.</title>
        <authorList>
            <person name="Looney B."/>
            <person name="Miyauchi S."/>
            <person name="Morin E."/>
            <person name="Drula E."/>
            <person name="Courty P.E."/>
            <person name="Kohler A."/>
            <person name="Kuo A."/>
            <person name="LaButti K."/>
            <person name="Pangilinan J."/>
            <person name="Lipzen A."/>
            <person name="Riley R."/>
            <person name="Andreopoulos W."/>
            <person name="He G."/>
            <person name="Johnson J."/>
            <person name="Nolan M."/>
            <person name="Tritt A."/>
            <person name="Barry K.W."/>
            <person name="Grigoriev I.V."/>
            <person name="Nagy L.G."/>
            <person name="Hibbett D."/>
            <person name="Henrissat B."/>
            <person name="Matheny P.B."/>
            <person name="Labbe J."/>
            <person name="Martin F.M."/>
        </authorList>
    </citation>
    <scope>NUCLEOTIDE SEQUENCE</scope>
    <source>
        <strain evidence="1">BPL690</strain>
    </source>
</reference>
<protein>
    <recommendedName>
        <fullName evidence="3">BTB domain-containing protein</fullName>
    </recommendedName>
</protein>